<keyword evidence="3" id="KW-0238">DNA-binding</keyword>
<dbReference type="InterPro" id="IPR036390">
    <property type="entry name" value="WH_DNA-bd_sf"/>
</dbReference>
<dbReference type="InterPro" id="IPR005119">
    <property type="entry name" value="LysR_subst-bd"/>
</dbReference>
<dbReference type="Pfam" id="PF03466">
    <property type="entry name" value="LysR_substrate"/>
    <property type="match status" value="1"/>
</dbReference>
<reference evidence="6 7" key="1">
    <citation type="submission" date="2022-05" db="EMBL/GenBank/DDBJ databases">
        <title>Streptomyces sp. nov. RY43-2 isolated from soil of a peat swamp forest.</title>
        <authorList>
            <person name="Kanchanasin P."/>
            <person name="Tanasupawat S."/>
            <person name="Phongsopitanun W."/>
        </authorList>
    </citation>
    <scope>NUCLEOTIDE SEQUENCE [LARGE SCALE GENOMIC DNA]</scope>
    <source>
        <strain evidence="6 7">RY43-2</strain>
    </source>
</reference>
<feature type="domain" description="HTH lysR-type" evidence="5">
    <location>
        <begin position="4"/>
        <end position="61"/>
    </location>
</feature>
<dbReference type="SUPFAM" id="SSF53850">
    <property type="entry name" value="Periplasmic binding protein-like II"/>
    <property type="match status" value="1"/>
</dbReference>
<accession>A0ABT0ZB41</accession>
<evidence type="ECO:0000259" key="5">
    <source>
        <dbReference type="PROSITE" id="PS50931"/>
    </source>
</evidence>
<dbReference type="InterPro" id="IPR036388">
    <property type="entry name" value="WH-like_DNA-bd_sf"/>
</dbReference>
<evidence type="ECO:0000313" key="6">
    <source>
        <dbReference type="EMBL" id="MCN9240994.1"/>
    </source>
</evidence>
<protein>
    <submittedName>
        <fullName evidence="6">LysR family transcriptional regulator</fullName>
    </submittedName>
</protein>
<comment type="caution">
    <text evidence="6">The sequence shown here is derived from an EMBL/GenBank/DDBJ whole genome shotgun (WGS) entry which is preliminary data.</text>
</comment>
<dbReference type="Gene3D" id="1.10.10.10">
    <property type="entry name" value="Winged helix-like DNA-binding domain superfamily/Winged helix DNA-binding domain"/>
    <property type="match status" value="1"/>
</dbReference>
<gene>
    <name evidence="6" type="ORF">NGF19_09335</name>
</gene>
<sequence length="276" mass="30043">MTTLDITCLRSLVTVASFGGVRKAADALHLSQAAVSGHLRRLEGQLGFPVVARQGRNIAFTSRGEDVLREAYRLLGEHDDALRRLLGPGAGDLVVVSTEHATEPLLRAVGQVLSRDHPDRPVRFRFHRSARVREFVHDHSADVALGIGDLGHGTRHIADLPLAWAGPADRAPEPDKIVAFTAPCAIRERILASEAAAGRPPARECVDLLSLLAAVRTTGGITALPLTRDQEQGLRRLDTLPPLPAIPLSLVTSDRLATRTREDIASVLYETRRTYW</sequence>
<dbReference type="PRINTS" id="PR00039">
    <property type="entry name" value="HTHLYSR"/>
</dbReference>
<dbReference type="SUPFAM" id="SSF46785">
    <property type="entry name" value="Winged helix' DNA-binding domain"/>
    <property type="match status" value="1"/>
</dbReference>
<name>A0ABT0ZB41_9ACTN</name>
<keyword evidence="7" id="KW-1185">Reference proteome</keyword>
<keyword evidence="4" id="KW-0804">Transcription</keyword>
<evidence type="ECO:0000256" key="3">
    <source>
        <dbReference type="ARBA" id="ARBA00023125"/>
    </source>
</evidence>
<dbReference type="PROSITE" id="PS50931">
    <property type="entry name" value="HTH_LYSR"/>
    <property type="match status" value="1"/>
</dbReference>
<dbReference type="Pfam" id="PF00126">
    <property type="entry name" value="HTH_1"/>
    <property type="match status" value="1"/>
</dbReference>
<dbReference type="InterPro" id="IPR000847">
    <property type="entry name" value="LysR_HTH_N"/>
</dbReference>
<comment type="similarity">
    <text evidence="1">Belongs to the LysR transcriptional regulatory family.</text>
</comment>
<dbReference type="PANTHER" id="PTHR30126">
    <property type="entry name" value="HTH-TYPE TRANSCRIPTIONAL REGULATOR"/>
    <property type="match status" value="1"/>
</dbReference>
<organism evidence="6 7">
    <name type="scientific">Streptomyces macrolidinus</name>
    <dbReference type="NCBI Taxonomy" id="2952607"/>
    <lineage>
        <taxon>Bacteria</taxon>
        <taxon>Bacillati</taxon>
        <taxon>Actinomycetota</taxon>
        <taxon>Actinomycetes</taxon>
        <taxon>Kitasatosporales</taxon>
        <taxon>Streptomycetaceae</taxon>
        <taxon>Streptomyces</taxon>
    </lineage>
</organism>
<keyword evidence="2" id="KW-0805">Transcription regulation</keyword>
<dbReference type="PANTHER" id="PTHR30126:SF39">
    <property type="entry name" value="HTH-TYPE TRANSCRIPTIONAL REGULATOR CYSL"/>
    <property type="match status" value="1"/>
</dbReference>
<evidence type="ECO:0000256" key="2">
    <source>
        <dbReference type="ARBA" id="ARBA00023015"/>
    </source>
</evidence>
<evidence type="ECO:0000313" key="7">
    <source>
        <dbReference type="Proteomes" id="UP001523219"/>
    </source>
</evidence>
<proteinExistence type="inferred from homology"/>
<dbReference type="EMBL" id="JAMWMR010000006">
    <property type="protein sequence ID" value="MCN9240994.1"/>
    <property type="molecule type" value="Genomic_DNA"/>
</dbReference>
<dbReference type="RefSeq" id="WP_252423977.1">
    <property type="nucleotide sequence ID" value="NZ_JAMWMR010000006.1"/>
</dbReference>
<evidence type="ECO:0000256" key="1">
    <source>
        <dbReference type="ARBA" id="ARBA00009437"/>
    </source>
</evidence>
<dbReference type="Proteomes" id="UP001523219">
    <property type="component" value="Unassembled WGS sequence"/>
</dbReference>
<evidence type="ECO:0000256" key="4">
    <source>
        <dbReference type="ARBA" id="ARBA00023163"/>
    </source>
</evidence>
<dbReference type="Gene3D" id="3.40.190.10">
    <property type="entry name" value="Periplasmic binding protein-like II"/>
    <property type="match status" value="2"/>
</dbReference>